<evidence type="ECO:0000259" key="5">
    <source>
        <dbReference type="Pfam" id="PF08281"/>
    </source>
</evidence>
<keyword evidence="2" id="KW-0805">Transcription regulation</keyword>
<dbReference type="InterPro" id="IPR013324">
    <property type="entry name" value="RNA_pol_sigma_r3/r4-like"/>
</dbReference>
<dbReference type="InterPro" id="IPR013325">
    <property type="entry name" value="RNA_pol_sigma_r2"/>
</dbReference>
<dbReference type="GO" id="GO:0016987">
    <property type="term" value="F:sigma factor activity"/>
    <property type="evidence" value="ECO:0007669"/>
    <property type="project" value="UniProtKB-KW"/>
</dbReference>
<dbReference type="GO" id="GO:0003677">
    <property type="term" value="F:DNA binding"/>
    <property type="evidence" value="ECO:0007669"/>
    <property type="project" value="InterPro"/>
</dbReference>
<evidence type="ECO:0000313" key="8">
    <source>
        <dbReference type="Proteomes" id="UP000290759"/>
    </source>
</evidence>
<reference evidence="7 8" key="2">
    <citation type="submission" date="2019-02" db="EMBL/GenBank/DDBJ databases">
        <title>'Lichenibacterium ramalinii' gen. nov. sp. nov., 'Lichenibacterium minor' gen. nov. sp. nov.</title>
        <authorList>
            <person name="Pankratov T."/>
        </authorList>
    </citation>
    <scope>NUCLEOTIDE SEQUENCE [LARGE SCALE GENOMIC DNA]</scope>
    <source>
        <strain evidence="7 8">RmlP026</strain>
    </source>
</reference>
<evidence type="ECO:0000256" key="2">
    <source>
        <dbReference type="ARBA" id="ARBA00023015"/>
    </source>
</evidence>
<accession>A0A4Q2U8I1</accession>
<evidence type="ECO:0000259" key="6">
    <source>
        <dbReference type="Pfam" id="PF22029"/>
    </source>
</evidence>
<dbReference type="InterPro" id="IPR036388">
    <property type="entry name" value="WH-like_DNA-bd_sf"/>
</dbReference>
<feature type="domain" description="PhyR sigma2" evidence="6">
    <location>
        <begin position="9"/>
        <end position="63"/>
    </location>
</feature>
<keyword evidence="4" id="KW-0804">Transcription</keyword>
<dbReference type="InterPro" id="IPR013249">
    <property type="entry name" value="RNA_pol_sigma70_r4_t2"/>
</dbReference>
<dbReference type="InterPro" id="IPR039425">
    <property type="entry name" value="RNA_pol_sigma-70-like"/>
</dbReference>
<dbReference type="PANTHER" id="PTHR43133:SF25">
    <property type="entry name" value="RNA POLYMERASE SIGMA FACTOR RFAY-RELATED"/>
    <property type="match status" value="1"/>
</dbReference>
<evidence type="ECO:0000313" key="7">
    <source>
        <dbReference type="EMBL" id="RYC31276.1"/>
    </source>
</evidence>
<dbReference type="Pfam" id="PF22029">
    <property type="entry name" value="PhyR_sigma2"/>
    <property type="match status" value="1"/>
</dbReference>
<dbReference type="InterPro" id="IPR053866">
    <property type="entry name" value="PhyR_sigma2"/>
</dbReference>
<dbReference type="InterPro" id="IPR014284">
    <property type="entry name" value="RNA_pol_sigma-70_dom"/>
</dbReference>
<dbReference type="Gene3D" id="1.10.1740.10">
    <property type="match status" value="1"/>
</dbReference>
<dbReference type="OrthoDB" id="9797134at2"/>
<evidence type="ECO:0000256" key="3">
    <source>
        <dbReference type="ARBA" id="ARBA00023082"/>
    </source>
</evidence>
<name>A0A4Q2U8I1_9HYPH</name>
<dbReference type="Proteomes" id="UP000290759">
    <property type="component" value="Unassembled WGS sequence"/>
</dbReference>
<protein>
    <submittedName>
        <fullName evidence="7">Sigma-70 family RNA polymerase sigma factor</fullName>
    </submittedName>
</protein>
<dbReference type="NCBIfam" id="TIGR02937">
    <property type="entry name" value="sigma70-ECF"/>
    <property type="match status" value="1"/>
</dbReference>
<evidence type="ECO:0000256" key="4">
    <source>
        <dbReference type="ARBA" id="ARBA00023163"/>
    </source>
</evidence>
<dbReference type="AlphaFoldDB" id="A0A4Q2U8I1"/>
<proteinExistence type="inferred from homology"/>
<dbReference type="CDD" id="cd06171">
    <property type="entry name" value="Sigma70_r4"/>
    <property type="match status" value="1"/>
</dbReference>
<dbReference type="SUPFAM" id="SSF88946">
    <property type="entry name" value="Sigma2 domain of RNA polymerase sigma factors"/>
    <property type="match status" value="1"/>
</dbReference>
<dbReference type="RefSeq" id="WP_129227559.1">
    <property type="nucleotide sequence ID" value="NZ_QYBB01000015.1"/>
</dbReference>
<comment type="similarity">
    <text evidence="1">Belongs to the sigma-70 factor family. ECF subfamily.</text>
</comment>
<keyword evidence="3" id="KW-0731">Sigma factor</keyword>
<dbReference type="PANTHER" id="PTHR43133">
    <property type="entry name" value="RNA POLYMERASE ECF-TYPE SIGMA FACTO"/>
    <property type="match status" value="1"/>
</dbReference>
<organism evidence="7 8">
    <name type="scientific">Lichenibacterium minor</name>
    <dbReference type="NCBI Taxonomy" id="2316528"/>
    <lineage>
        <taxon>Bacteria</taxon>
        <taxon>Pseudomonadati</taxon>
        <taxon>Pseudomonadota</taxon>
        <taxon>Alphaproteobacteria</taxon>
        <taxon>Hyphomicrobiales</taxon>
        <taxon>Lichenihabitantaceae</taxon>
        <taxon>Lichenibacterium</taxon>
    </lineage>
</organism>
<feature type="domain" description="RNA polymerase sigma factor 70 region 4 type 2" evidence="5">
    <location>
        <begin position="102"/>
        <end position="152"/>
    </location>
</feature>
<comment type="caution">
    <text evidence="7">The sequence shown here is derived from an EMBL/GenBank/DDBJ whole genome shotgun (WGS) entry which is preliminary data.</text>
</comment>
<sequence length="168" mass="18929">MSSRIAAEVEPHIPALRRYAYALTRDAAAADDLVQDTLERALGRWFLRRPDGDLRAWMFTILHNLYIGGKRRDRRRGAMDELNDQDTPTPPDQDGALLRRDIVSGLRSLSEEQRAVLLLVGVEGLSYEDAGTVLGIPLGTVMSRLSRARENLRRLLDGERAPALRRVK</sequence>
<dbReference type="GO" id="GO:0006352">
    <property type="term" value="P:DNA-templated transcription initiation"/>
    <property type="evidence" value="ECO:0007669"/>
    <property type="project" value="InterPro"/>
</dbReference>
<dbReference type="Pfam" id="PF08281">
    <property type="entry name" value="Sigma70_r4_2"/>
    <property type="match status" value="1"/>
</dbReference>
<keyword evidence="8" id="KW-1185">Reference proteome</keyword>
<dbReference type="EMBL" id="QYBB01000015">
    <property type="protein sequence ID" value="RYC31276.1"/>
    <property type="molecule type" value="Genomic_DNA"/>
</dbReference>
<dbReference type="Gene3D" id="1.10.10.10">
    <property type="entry name" value="Winged helix-like DNA-binding domain superfamily/Winged helix DNA-binding domain"/>
    <property type="match status" value="1"/>
</dbReference>
<evidence type="ECO:0000256" key="1">
    <source>
        <dbReference type="ARBA" id="ARBA00010641"/>
    </source>
</evidence>
<gene>
    <name evidence="7" type="ORF">D3273_14250</name>
</gene>
<reference evidence="7 8" key="1">
    <citation type="submission" date="2018-12" db="EMBL/GenBank/DDBJ databases">
        <authorList>
            <person name="Grouzdev D.S."/>
            <person name="Krutkina M.S."/>
        </authorList>
    </citation>
    <scope>NUCLEOTIDE SEQUENCE [LARGE SCALE GENOMIC DNA]</scope>
    <source>
        <strain evidence="7 8">RmlP026</strain>
    </source>
</reference>
<dbReference type="SUPFAM" id="SSF88659">
    <property type="entry name" value="Sigma3 and sigma4 domains of RNA polymerase sigma factors"/>
    <property type="match status" value="1"/>
</dbReference>